<comment type="caution">
    <text evidence="1">The sequence shown here is derived from an EMBL/GenBank/DDBJ whole genome shotgun (WGS) entry which is preliminary data.</text>
</comment>
<dbReference type="Proteomes" id="UP000294929">
    <property type="component" value="Unassembled WGS sequence"/>
</dbReference>
<evidence type="ECO:0000313" key="1">
    <source>
        <dbReference type="EMBL" id="TDK88634.1"/>
    </source>
</evidence>
<dbReference type="InterPro" id="IPR036689">
    <property type="entry name" value="ESAT-6-like_sf"/>
</dbReference>
<dbReference type="SUPFAM" id="SSF140453">
    <property type="entry name" value="EsxAB dimer-like"/>
    <property type="match status" value="1"/>
</dbReference>
<dbReference type="Gene3D" id="1.10.287.1060">
    <property type="entry name" value="ESAT-6-like"/>
    <property type="match status" value="1"/>
</dbReference>
<reference evidence="1 2" key="1">
    <citation type="submission" date="2019-01" db="EMBL/GenBank/DDBJ databases">
        <title>High-quality-draft genome sequences of five non-tuberculosis mycobacteriaceae isolated from a nosocomial environment.</title>
        <authorList>
            <person name="Tiago I."/>
            <person name="Alarico S."/>
            <person name="Pereira S.G."/>
            <person name="Coelho C."/>
            <person name="Maranha A."/>
            <person name="Empadinhas N."/>
        </authorList>
    </citation>
    <scope>NUCLEOTIDE SEQUENCE [LARGE SCALE GENOMIC DNA]</scope>
    <source>
        <strain evidence="1 2">24AIII</strain>
    </source>
</reference>
<sequence length="213" mass="23196">MFEPNVDRVAIEWCAHSDIQDSGACPHQLSVVVVLECRHDGIRSVTDGRPQGAHGAVAARIDDQHERRQVLKAQCRGSRLYAGLQQLVEISLGCRAELRMPVHRRISYLVGGVGMDNSLRVDPDVLDHGAAQLHAAHSAIQAALSRARDSHETLQGAWHGRAADAGAQIWADVHDKFRRHLDALADNATKLSVAARLYRGQDASSGADIAQQM</sequence>
<proteinExistence type="predicted"/>
<dbReference type="Pfam" id="PF06013">
    <property type="entry name" value="WXG100"/>
    <property type="match status" value="1"/>
</dbReference>
<gene>
    <name evidence="1" type="ORF">EUA03_14555</name>
</gene>
<name>A0A4R5WF94_MYCMU</name>
<dbReference type="NCBIfam" id="TIGR03930">
    <property type="entry name" value="WXG100_ESAT6"/>
    <property type="match status" value="1"/>
</dbReference>
<dbReference type="InterPro" id="IPR010310">
    <property type="entry name" value="T7SS_ESAT-6-like"/>
</dbReference>
<protein>
    <submittedName>
        <fullName evidence="1">WXG100 family type VII secretion target</fullName>
    </submittedName>
</protein>
<evidence type="ECO:0000313" key="2">
    <source>
        <dbReference type="Proteomes" id="UP000294929"/>
    </source>
</evidence>
<accession>A0A4R5WF94</accession>
<dbReference type="EMBL" id="SDLO01000010">
    <property type="protein sequence ID" value="TDK88634.1"/>
    <property type="molecule type" value="Genomic_DNA"/>
</dbReference>
<organism evidence="1 2">
    <name type="scientific">Mycolicibacterium mucogenicum</name>
    <name type="common">Mycobacterium mucogenicum</name>
    <dbReference type="NCBI Taxonomy" id="56689"/>
    <lineage>
        <taxon>Bacteria</taxon>
        <taxon>Bacillati</taxon>
        <taxon>Actinomycetota</taxon>
        <taxon>Actinomycetes</taxon>
        <taxon>Mycobacteriales</taxon>
        <taxon>Mycobacteriaceae</taxon>
        <taxon>Mycolicibacterium</taxon>
    </lineage>
</organism>
<dbReference type="AlphaFoldDB" id="A0A4R5WF94"/>